<gene>
    <name evidence="1" type="ORF">OZZ17_03780</name>
</gene>
<dbReference type="Proteomes" id="UP001079535">
    <property type="component" value="Unassembled WGS sequence"/>
</dbReference>
<reference evidence="1" key="1">
    <citation type="submission" date="2022-11" db="EMBL/GenBank/DDBJ databases">
        <title>Temperate bacteriophages infecting mucin-degrading bacterium Ruminococcus gnavus from the human gut.</title>
        <authorList>
            <person name="Buttimer C."/>
        </authorList>
    </citation>
    <scope>NUCLEOTIDE SEQUENCE</scope>
    <source>
        <strain evidence="1">CCUG 49994</strain>
    </source>
</reference>
<dbReference type="RefSeq" id="WP_009245455.1">
    <property type="nucleotide sequence ID" value="NZ_CABKQB010000010.1"/>
</dbReference>
<evidence type="ECO:0000313" key="1">
    <source>
        <dbReference type="EMBL" id="MCZ0666657.1"/>
    </source>
</evidence>
<protein>
    <submittedName>
        <fullName evidence="1">Uncharacterized protein</fullName>
    </submittedName>
</protein>
<dbReference type="EMBL" id="JAPRAY010000003">
    <property type="protein sequence ID" value="MCZ0666657.1"/>
    <property type="molecule type" value="Genomic_DNA"/>
</dbReference>
<evidence type="ECO:0000313" key="2">
    <source>
        <dbReference type="Proteomes" id="UP001079535"/>
    </source>
</evidence>
<dbReference type="AlphaFoldDB" id="A0A9Q4F014"/>
<proteinExistence type="predicted"/>
<accession>A0A9Q4F014</accession>
<sequence>MRVKPEPIKMTEVEKKEWSELYNYVKKEILFYDDNQNIPQNICRKLKGIRTGKFIENRLIENQAEYPYKIILYTFQICRPRILAALSGKTFESEMQKVNYICAIVKNNINDVYEMVKRKERNDEKVENMDTEILTHKAAHYQTKTKELKNDKLKNLW</sequence>
<name>A0A9Q4F014_MEDGN</name>
<organism evidence="1 2">
    <name type="scientific">Mediterraneibacter gnavus</name>
    <name type="common">Ruminococcus gnavus</name>
    <dbReference type="NCBI Taxonomy" id="33038"/>
    <lineage>
        <taxon>Bacteria</taxon>
        <taxon>Bacillati</taxon>
        <taxon>Bacillota</taxon>
        <taxon>Clostridia</taxon>
        <taxon>Lachnospirales</taxon>
        <taxon>Lachnospiraceae</taxon>
        <taxon>Mediterraneibacter</taxon>
    </lineage>
</organism>
<comment type="caution">
    <text evidence="1">The sequence shown here is derived from an EMBL/GenBank/DDBJ whole genome shotgun (WGS) entry which is preliminary data.</text>
</comment>